<name>A0A2M7QBD6_9BACT</name>
<reference evidence="4" key="1">
    <citation type="submission" date="2017-09" db="EMBL/GenBank/DDBJ databases">
        <title>Depth-based differentiation of microbial function through sediment-hosted aquifers and enrichment of novel symbionts in the deep terrestrial subsurface.</title>
        <authorList>
            <person name="Probst A.J."/>
            <person name="Ladd B."/>
            <person name="Jarett J.K."/>
            <person name="Geller-Mcgrath D.E."/>
            <person name="Sieber C.M.K."/>
            <person name="Emerson J.B."/>
            <person name="Anantharaman K."/>
            <person name="Thomas B.C."/>
            <person name="Malmstrom R."/>
            <person name="Stieglmeier M."/>
            <person name="Klingl A."/>
            <person name="Woyke T."/>
            <person name="Ryan C.M."/>
            <person name="Banfield J.F."/>
        </authorList>
    </citation>
    <scope>NUCLEOTIDE SEQUENCE [LARGE SCALE GENOMIC DNA]</scope>
</reference>
<dbReference type="PANTHER" id="PTHR42730">
    <property type="entry name" value="2-OXOGLUTARATE SYNTHASE SUBUNIT KORC"/>
    <property type="match status" value="1"/>
</dbReference>
<dbReference type="EMBL" id="PFLC01000028">
    <property type="protein sequence ID" value="PIY62738.1"/>
    <property type="molecule type" value="Genomic_DNA"/>
</dbReference>
<keyword evidence="1" id="KW-0560">Oxidoreductase</keyword>
<dbReference type="AlphaFoldDB" id="A0A2M7QBD6"/>
<dbReference type="Proteomes" id="UP000230973">
    <property type="component" value="Unassembled WGS sequence"/>
</dbReference>
<feature type="domain" description="Pyruvate/ketoisovalerate oxidoreductase catalytic" evidence="2">
    <location>
        <begin position="27"/>
        <end position="194"/>
    </location>
</feature>
<organism evidence="3 4">
    <name type="scientific">Candidatus Uhrbacteria bacterium CG_4_10_14_0_8_um_filter_58_22</name>
    <dbReference type="NCBI Taxonomy" id="1975029"/>
    <lineage>
        <taxon>Bacteria</taxon>
        <taxon>Candidatus Uhriibacteriota</taxon>
    </lineage>
</organism>
<dbReference type="SUPFAM" id="SSF53323">
    <property type="entry name" value="Pyruvate-ferredoxin oxidoreductase, PFOR, domain III"/>
    <property type="match status" value="1"/>
</dbReference>
<comment type="caution">
    <text evidence="3">The sequence shown here is derived from an EMBL/GenBank/DDBJ whole genome shotgun (WGS) entry which is preliminary data.</text>
</comment>
<dbReference type="Gene3D" id="3.40.920.10">
    <property type="entry name" value="Pyruvate-ferredoxin oxidoreductase, PFOR, domain III"/>
    <property type="match status" value="1"/>
</dbReference>
<accession>A0A2M7QBD6</accession>
<proteinExistence type="predicted"/>
<gene>
    <name evidence="3" type="ORF">COY93_02445</name>
</gene>
<evidence type="ECO:0000313" key="3">
    <source>
        <dbReference type="EMBL" id="PIY62738.1"/>
    </source>
</evidence>
<dbReference type="Pfam" id="PF01558">
    <property type="entry name" value="POR"/>
    <property type="match status" value="1"/>
</dbReference>
<dbReference type="InterPro" id="IPR052554">
    <property type="entry name" value="2-oxoglutarate_synth_KorC"/>
</dbReference>
<dbReference type="InterPro" id="IPR019752">
    <property type="entry name" value="Pyrv/ketoisovalerate_OxRed_cat"/>
</dbReference>
<evidence type="ECO:0000313" key="4">
    <source>
        <dbReference type="Proteomes" id="UP000230973"/>
    </source>
</evidence>
<dbReference type="GO" id="GO:0016903">
    <property type="term" value="F:oxidoreductase activity, acting on the aldehyde or oxo group of donors"/>
    <property type="evidence" value="ECO:0007669"/>
    <property type="project" value="InterPro"/>
</dbReference>
<evidence type="ECO:0000256" key="1">
    <source>
        <dbReference type="ARBA" id="ARBA00023002"/>
    </source>
</evidence>
<protein>
    <submittedName>
        <fullName evidence="3">Ketoisovalerate oxidoreductase</fullName>
    </submittedName>
</protein>
<dbReference type="PANTHER" id="PTHR42730:SF1">
    <property type="entry name" value="2-OXOGLUTARATE SYNTHASE SUBUNIT KORC"/>
    <property type="match status" value="1"/>
</dbReference>
<dbReference type="InterPro" id="IPR002869">
    <property type="entry name" value="Pyrv_flavodox_OxRed_cen"/>
</dbReference>
<evidence type="ECO:0000259" key="2">
    <source>
        <dbReference type="Pfam" id="PF01558"/>
    </source>
</evidence>
<sequence>MPSCFRPAVTNRTVMLGTYNIIVSGEGGQGVLSIAEIIAYAAWLQGRQAVCVPYFSTEKRGGVSTAFAQIGDRPISFPKFRRADLWVALSQRAVDRIGPYLREGTTVIVNSHLVGDLSSIESYGPHAIDATALATERLKKPRTFNMIILGAMLRFVPGITEEGFAAALDKQFAAQYGRDPELRDLNRQALDLGYGLLSS</sequence>